<dbReference type="GeneID" id="14866131"/>
<feature type="compositionally biased region" description="Polar residues" evidence="6">
    <location>
        <begin position="508"/>
        <end position="517"/>
    </location>
</feature>
<comment type="subcellular location">
    <subcellularLocation>
        <location evidence="1">Membrane</location>
        <topology evidence="1">Multi-pass membrane protein</topology>
    </subcellularLocation>
</comment>
<evidence type="ECO:0000256" key="3">
    <source>
        <dbReference type="ARBA" id="ARBA00022692"/>
    </source>
</evidence>
<feature type="compositionally biased region" description="Basic residues" evidence="6">
    <location>
        <begin position="480"/>
        <end position="502"/>
    </location>
</feature>
<dbReference type="Proteomes" id="UP000007797">
    <property type="component" value="Unassembled WGS sequence"/>
</dbReference>
<dbReference type="PANTHER" id="PTHR19139">
    <property type="entry name" value="AQUAPORIN TRANSPORTER"/>
    <property type="match status" value="1"/>
</dbReference>
<dbReference type="RefSeq" id="XP_004350034.1">
    <property type="nucleotide sequence ID" value="XM_004349984.1"/>
</dbReference>
<evidence type="ECO:0000256" key="7">
    <source>
        <dbReference type="SAM" id="Phobius"/>
    </source>
</evidence>
<evidence type="ECO:0000313" key="8">
    <source>
        <dbReference type="EMBL" id="EGG13330.1"/>
    </source>
</evidence>
<feature type="region of interest" description="Disordered" evidence="6">
    <location>
        <begin position="1"/>
        <end position="58"/>
    </location>
</feature>
<dbReference type="Pfam" id="PF00230">
    <property type="entry name" value="MIP"/>
    <property type="match status" value="1"/>
</dbReference>
<gene>
    <name evidence="8" type="ORF">DFA_11091</name>
</gene>
<keyword evidence="4 7" id="KW-1133">Transmembrane helix</keyword>
<feature type="transmembrane region" description="Helical" evidence="7">
    <location>
        <begin position="232"/>
        <end position="252"/>
    </location>
</feature>
<dbReference type="EMBL" id="GL883029">
    <property type="protein sequence ID" value="EGG13330.1"/>
    <property type="molecule type" value="Genomic_DNA"/>
</dbReference>
<dbReference type="Gene3D" id="1.20.1080.10">
    <property type="entry name" value="Glycerol uptake facilitator protein"/>
    <property type="match status" value="1"/>
</dbReference>
<evidence type="ECO:0000256" key="4">
    <source>
        <dbReference type="ARBA" id="ARBA00022989"/>
    </source>
</evidence>
<keyword evidence="9" id="KW-1185">Reference proteome</keyword>
<dbReference type="InterPro" id="IPR034294">
    <property type="entry name" value="Aquaporin_transptr"/>
</dbReference>
<dbReference type="PRINTS" id="PR00783">
    <property type="entry name" value="MINTRINSICP"/>
</dbReference>
<protein>
    <submittedName>
        <fullName evidence="8">Transmembrane protein</fullName>
    </submittedName>
</protein>
<keyword evidence="5 7" id="KW-0472">Membrane</keyword>
<proteinExistence type="predicted"/>
<keyword evidence="2" id="KW-0813">Transport</keyword>
<evidence type="ECO:0000256" key="5">
    <source>
        <dbReference type="ARBA" id="ARBA00023136"/>
    </source>
</evidence>
<dbReference type="PROSITE" id="PS00221">
    <property type="entry name" value="MIP"/>
    <property type="match status" value="1"/>
</dbReference>
<name>F4QER9_CACFS</name>
<dbReference type="GO" id="GO:0005886">
    <property type="term" value="C:plasma membrane"/>
    <property type="evidence" value="ECO:0007669"/>
    <property type="project" value="TreeGrafter"/>
</dbReference>
<organism evidence="8 9">
    <name type="scientific">Cavenderia fasciculata</name>
    <name type="common">Slime mold</name>
    <name type="synonym">Dictyostelium fasciculatum</name>
    <dbReference type="NCBI Taxonomy" id="261658"/>
    <lineage>
        <taxon>Eukaryota</taxon>
        <taxon>Amoebozoa</taxon>
        <taxon>Evosea</taxon>
        <taxon>Eumycetozoa</taxon>
        <taxon>Dictyostelia</taxon>
        <taxon>Acytosteliales</taxon>
        <taxon>Cavenderiaceae</taxon>
        <taxon>Cavenderia</taxon>
    </lineage>
</organism>
<evidence type="ECO:0000313" key="9">
    <source>
        <dbReference type="Proteomes" id="UP000007797"/>
    </source>
</evidence>
<dbReference type="GO" id="GO:0015250">
    <property type="term" value="F:water channel activity"/>
    <property type="evidence" value="ECO:0007669"/>
    <property type="project" value="TreeGrafter"/>
</dbReference>
<accession>F4QER9</accession>
<dbReference type="InterPro" id="IPR022357">
    <property type="entry name" value="MIP_CS"/>
</dbReference>
<feature type="compositionally biased region" description="Low complexity" evidence="6">
    <location>
        <begin position="39"/>
        <end position="48"/>
    </location>
</feature>
<evidence type="ECO:0000256" key="6">
    <source>
        <dbReference type="SAM" id="MobiDB-lite"/>
    </source>
</evidence>
<dbReference type="KEGG" id="dfa:DFA_11091"/>
<dbReference type="AlphaFoldDB" id="F4QER9"/>
<evidence type="ECO:0000256" key="2">
    <source>
        <dbReference type="ARBA" id="ARBA00022448"/>
    </source>
</evidence>
<feature type="transmembrane region" description="Helical" evidence="7">
    <location>
        <begin position="391"/>
        <end position="411"/>
    </location>
</feature>
<feature type="transmembrane region" description="Helical" evidence="7">
    <location>
        <begin position="345"/>
        <end position="365"/>
    </location>
</feature>
<dbReference type="PANTHER" id="PTHR19139:SF290">
    <property type="entry name" value="AQUAPORIN"/>
    <property type="match status" value="1"/>
</dbReference>
<dbReference type="OrthoDB" id="18905at2759"/>
<dbReference type="SUPFAM" id="SSF81338">
    <property type="entry name" value="Aquaporin-like"/>
    <property type="match status" value="1"/>
</dbReference>
<feature type="region of interest" description="Disordered" evidence="6">
    <location>
        <begin position="452"/>
        <end position="517"/>
    </location>
</feature>
<reference evidence="9" key="1">
    <citation type="journal article" date="2011" name="Genome Res.">
        <title>Phylogeny-wide analysis of social amoeba genomes highlights ancient origins for complex intercellular communication.</title>
        <authorList>
            <person name="Heidel A.J."/>
            <person name="Lawal H.M."/>
            <person name="Felder M."/>
            <person name="Schilde C."/>
            <person name="Helps N.R."/>
            <person name="Tunggal B."/>
            <person name="Rivero F."/>
            <person name="John U."/>
            <person name="Schleicher M."/>
            <person name="Eichinger L."/>
            <person name="Platzer M."/>
            <person name="Noegel A.A."/>
            <person name="Schaap P."/>
            <person name="Gloeckner G."/>
        </authorList>
    </citation>
    <scope>NUCLEOTIDE SEQUENCE [LARGE SCALE GENOMIC DNA]</scope>
    <source>
        <strain evidence="9">SH3</strain>
    </source>
</reference>
<feature type="transmembrane region" description="Helical" evidence="7">
    <location>
        <begin position="313"/>
        <end position="333"/>
    </location>
</feature>
<dbReference type="STRING" id="1054147.F4QER9"/>
<dbReference type="InterPro" id="IPR023271">
    <property type="entry name" value="Aquaporin-like"/>
</dbReference>
<evidence type="ECO:0000256" key="1">
    <source>
        <dbReference type="ARBA" id="ARBA00004141"/>
    </source>
</evidence>
<sequence>MNNNFWKANKLAHSNPGEDEDDIGSSSNSSHISYEEDLNQNNNNQNRNIKSPKESRINIEDEDDQYLSDLDSTIDPDKLNNNNNKIDEPIDRFFLTKSAPAPGDLMVPSPIREREEKLKRRPKVLHIKLQHTRGSNFPGSLIKYRHLPDTNIRVHRQHVFRSFKECKDIWMDWQQLSSPTLYKEALVEFVGTMILVFFALSIIITMTNYFNYSVVYNPSNQPAPTVNLVPSFRTPIAVGILHVFMIAILILSTAPASGAHLNPTITLTTLISGYIPRGIVGAGFVKAILPEVIVNQTTLAVCSFGADMNRGHALAAEFMLTFINVYVAFATALDPRQYEVLGPILPSFLIGATLGLTQIIAGGYANYFNGPGYNMARCLGPAVIIGYWHDLWLFLLAQALSSLAVGLLLLVNPPFKTIATHVEDEEPILGENVIEKGACDRKVPDEDSIDPLVNDHDNMGMGSGSTRGKLTPGTPTGFYKRNRSKNRHGDHHHNNHLHNLLHKNKDLSSINNTAQWS</sequence>
<feature type="transmembrane region" description="Helical" evidence="7">
    <location>
        <begin position="185"/>
        <end position="212"/>
    </location>
</feature>
<dbReference type="InterPro" id="IPR000425">
    <property type="entry name" value="MIP"/>
</dbReference>
<keyword evidence="3 7" id="KW-0812">Transmembrane</keyword>